<feature type="coiled-coil region" evidence="1">
    <location>
        <begin position="255"/>
        <end position="282"/>
    </location>
</feature>
<comment type="caution">
    <text evidence="2">The sequence shown here is derived from an EMBL/GenBank/DDBJ whole genome shotgun (WGS) entry which is preliminary data.</text>
</comment>
<evidence type="ECO:0000313" key="2">
    <source>
        <dbReference type="EMBL" id="GCA95339.1"/>
    </source>
</evidence>
<dbReference type="Proteomes" id="UP000321223">
    <property type="component" value="Unassembled WGS sequence"/>
</dbReference>
<dbReference type="InterPro" id="IPR047813">
    <property type="entry name" value="HmpF"/>
</dbReference>
<sequence length="562" mass="65993">MGRRSQKNFYYGGQLLVLYLAEVKKQTRGFIGGYKTELKLLACQHNDQTWSAIPGEDILTYDETNSLGEGALLLVNLSNNRQLQGNPELAGAEMVRQLQKISRLMERSKKDQEKIEQWKQSLTYQSEILNRQKMEMETRIEQIEQIEAEFEYLERKRQELETLKQQLNEQQRHLEEGQINCNSYPNLSPEKQQFIRSLAERLANNHDRGNSPSQILHSTLESVQEQQTILNSCWQSLEEQKKAVENRQVANDEMLDYLEQRARELETSRNALETAKIQLQIQETVLSQKQELFERLNLTRQTTDSTRQMLLRLLQGEELDFDGKIDLEALEKMPLEELESLVKNLQTDLKRWEIFVNDEEEELTLQCQTVEELEARMATIDESERANLEEELAEEQEKKGMLAATLVGQRRNLQERQAIRSQHLKILQRRQGILSPEDAQKCSFEPLLIFLEDSYQNNLQESQHLAAEIKGLQEDLQKSSDTIDEQWSDLEQKTREFEEQERQWRDANLVLVRLKTQVQQYETFLQPVQDQLDQIRQKLETISQWLMPMESNGSAYHYAINS</sequence>
<gene>
    <name evidence="2" type="ORF">MAE30S32_39910</name>
</gene>
<proteinExistence type="predicted"/>
<dbReference type="AlphaFoldDB" id="A0A510PNR8"/>
<name>A0A510PNR8_MICAE</name>
<keyword evidence="1" id="KW-0175">Coiled coil</keyword>
<dbReference type="NCBIfam" id="NF038350">
    <property type="entry name" value="taxis_HmpF"/>
    <property type="match status" value="1"/>
</dbReference>
<feature type="coiled-coil region" evidence="1">
    <location>
        <begin position="101"/>
        <end position="180"/>
    </location>
</feature>
<accession>A0A510PNR8</accession>
<reference evidence="2 3" key="1">
    <citation type="journal article" date="2019" name="Appl. Environ. Microbiol.">
        <title>Co-occurrence of broad and narrow host-range viruses infecting the toxic bloom-forming cyanobacterium Microcystis aeruginosa.</title>
        <authorList>
            <person name="Morimoto D."/>
            <person name="Tominaga K."/>
            <person name="Nishimura Y."/>
            <person name="Yoshida N."/>
            <person name="Kimura S."/>
            <person name="Sako Y."/>
            <person name="Yoshida T."/>
        </authorList>
    </citation>
    <scope>NUCLEOTIDE SEQUENCE [LARGE SCALE GENOMIC DNA]</scope>
    <source>
        <strain evidence="2 3">11-30S32</strain>
    </source>
</reference>
<evidence type="ECO:0000256" key="1">
    <source>
        <dbReference type="SAM" id="Coils"/>
    </source>
</evidence>
<organism evidence="2 3">
    <name type="scientific">Microcystis aeruginosa 11-30S32</name>
    <dbReference type="NCBI Taxonomy" id="2358142"/>
    <lineage>
        <taxon>Bacteria</taxon>
        <taxon>Bacillati</taxon>
        <taxon>Cyanobacteriota</taxon>
        <taxon>Cyanophyceae</taxon>
        <taxon>Oscillatoriophycideae</taxon>
        <taxon>Chroococcales</taxon>
        <taxon>Microcystaceae</taxon>
        <taxon>Microcystis</taxon>
    </lineage>
</organism>
<dbReference type="EMBL" id="BHVU01000350">
    <property type="protein sequence ID" value="GCA95339.1"/>
    <property type="molecule type" value="Genomic_DNA"/>
</dbReference>
<feature type="coiled-coil region" evidence="1">
    <location>
        <begin position="335"/>
        <end position="405"/>
    </location>
</feature>
<protein>
    <submittedName>
        <fullName evidence="2">Uncharacterized protein</fullName>
    </submittedName>
</protein>
<evidence type="ECO:0000313" key="3">
    <source>
        <dbReference type="Proteomes" id="UP000321223"/>
    </source>
</evidence>